<organism evidence="1 4">
    <name type="scientific">Parabacteroides distasonis</name>
    <dbReference type="NCBI Taxonomy" id="823"/>
    <lineage>
        <taxon>Bacteria</taxon>
        <taxon>Pseudomonadati</taxon>
        <taxon>Bacteroidota</taxon>
        <taxon>Bacteroidia</taxon>
        <taxon>Bacteroidales</taxon>
        <taxon>Tannerellaceae</taxon>
        <taxon>Parabacteroides</taxon>
    </lineage>
</organism>
<evidence type="ECO:0000313" key="3">
    <source>
        <dbReference type="EMBL" id="MRZ06903.1"/>
    </source>
</evidence>
<evidence type="ECO:0000313" key="6">
    <source>
        <dbReference type="Proteomes" id="UP000471216"/>
    </source>
</evidence>
<dbReference type="SUPFAM" id="SSF47336">
    <property type="entry name" value="ACP-like"/>
    <property type="match status" value="1"/>
</dbReference>
<name>A0A174QW27_PARDI</name>
<dbReference type="AlphaFoldDB" id="A0A174QW27"/>
<gene>
    <name evidence="1" type="ORF">ERS852560_00648</name>
    <name evidence="3" type="ORF">GKD54_11830</name>
    <name evidence="2" type="ORF">GKD58_04895</name>
</gene>
<dbReference type="EMBL" id="CZBM01000002">
    <property type="protein sequence ID" value="CUP76141.1"/>
    <property type="molecule type" value="Genomic_DNA"/>
</dbReference>
<dbReference type="RefSeq" id="WP_057327843.1">
    <property type="nucleotide sequence ID" value="NZ_CP143949.1"/>
</dbReference>
<sequence>MTNLEQYNRIFRETFSVEDQDLDADFSYENVAEWTSIRQLALINELEDTFDLMFDTEDILNLKSYEIGKEIMRKNGIEL</sequence>
<dbReference type="Proteomes" id="UP000450599">
    <property type="component" value="Unassembled WGS sequence"/>
</dbReference>
<evidence type="ECO:0000313" key="1">
    <source>
        <dbReference type="EMBL" id="CUP76141.1"/>
    </source>
</evidence>
<dbReference type="Proteomes" id="UP000471216">
    <property type="component" value="Unassembled WGS sequence"/>
</dbReference>
<dbReference type="EMBL" id="WKMW01000004">
    <property type="protein sequence ID" value="MRY83612.1"/>
    <property type="molecule type" value="Genomic_DNA"/>
</dbReference>
<accession>A0A174QW27</accession>
<evidence type="ECO:0000313" key="5">
    <source>
        <dbReference type="Proteomes" id="UP000450599"/>
    </source>
</evidence>
<dbReference type="EMBL" id="WKMX01000011">
    <property type="protein sequence ID" value="MRZ06903.1"/>
    <property type="molecule type" value="Genomic_DNA"/>
</dbReference>
<reference evidence="1 4" key="1">
    <citation type="submission" date="2015-09" db="EMBL/GenBank/DDBJ databases">
        <authorList>
            <consortium name="Pathogen Informatics"/>
        </authorList>
    </citation>
    <scope>NUCLEOTIDE SEQUENCE [LARGE SCALE GENOMIC DNA]</scope>
    <source>
        <strain evidence="1 4">2789STDY5834948</strain>
    </source>
</reference>
<proteinExistence type="predicted"/>
<protein>
    <submittedName>
        <fullName evidence="2">Acyl carrier protein</fullName>
    </submittedName>
</protein>
<evidence type="ECO:0000313" key="4">
    <source>
        <dbReference type="Proteomes" id="UP000095332"/>
    </source>
</evidence>
<dbReference type="Gene3D" id="1.10.1200.10">
    <property type="entry name" value="ACP-like"/>
    <property type="match status" value="1"/>
</dbReference>
<reference evidence="5 6" key="2">
    <citation type="journal article" date="2019" name="Nat. Med.">
        <title>A library of human gut bacterial isolates paired with longitudinal multiomics data enables mechanistic microbiome research.</title>
        <authorList>
            <person name="Poyet M."/>
            <person name="Groussin M."/>
            <person name="Gibbons S.M."/>
            <person name="Avila-Pacheco J."/>
            <person name="Jiang X."/>
            <person name="Kearney S.M."/>
            <person name="Perrotta A.R."/>
            <person name="Berdy B."/>
            <person name="Zhao S."/>
            <person name="Lieberman T.D."/>
            <person name="Swanson P.K."/>
            <person name="Smith M."/>
            <person name="Roesemann S."/>
            <person name="Alexander J.E."/>
            <person name="Rich S.A."/>
            <person name="Livny J."/>
            <person name="Vlamakis H."/>
            <person name="Clish C."/>
            <person name="Bullock K."/>
            <person name="Deik A."/>
            <person name="Scott J."/>
            <person name="Pierce K.A."/>
            <person name="Xavier R.J."/>
            <person name="Alm E.J."/>
        </authorList>
    </citation>
    <scope>NUCLEOTIDE SEQUENCE [LARGE SCALE GENOMIC DNA]</scope>
    <source>
        <strain evidence="3 6">BIOML-A10</strain>
        <strain evidence="2 5">BIOML-A11</strain>
    </source>
</reference>
<dbReference type="Proteomes" id="UP000095332">
    <property type="component" value="Unassembled WGS sequence"/>
</dbReference>
<dbReference type="InterPro" id="IPR036736">
    <property type="entry name" value="ACP-like_sf"/>
</dbReference>
<evidence type="ECO:0000313" key="2">
    <source>
        <dbReference type="EMBL" id="MRY83612.1"/>
    </source>
</evidence>